<dbReference type="Pfam" id="PF25598">
    <property type="entry name" value="ARM_PUB"/>
    <property type="match status" value="1"/>
</dbReference>
<dbReference type="Gene3D" id="1.25.10.10">
    <property type="entry name" value="Leucine-rich Repeat Variant"/>
    <property type="match status" value="1"/>
</dbReference>
<dbReference type="PANTHER" id="PTHR23315:SF49">
    <property type="entry name" value="RING-TYPE E3 UBIQUITIN TRANSFERASE"/>
    <property type="match status" value="1"/>
</dbReference>
<dbReference type="InterPro" id="IPR016024">
    <property type="entry name" value="ARM-type_fold"/>
</dbReference>
<feature type="domain" description="U-box" evidence="4">
    <location>
        <begin position="9"/>
        <end position="198"/>
    </location>
</feature>
<proteinExistence type="predicted"/>
<feature type="repeat" description="ARM" evidence="3">
    <location>
        <begin position="27"/>
        <end position="69"/>
    </location>
</feature>
<organism evidence="5 6">
    <name type="scientific">Hevea brasiliensis</name>
    <name type="common">Para rubber tree</name>
    <name type="synonym">Siphonia brasiliensis</name>
    <dbReference type="NCBI Taxonomy" id="3981"/>
    <lineage>
        <taxon>Eukaryota</taxon>
        <taxon>Viridiplantae</taxon>
        <taxon>Streptophyta</taxon>
        <taxon>Embryophyta</taxon>
        <taxon>Tracheophyta</taxon>
        <taxon>Spermatophyta</taxon>
        <taxon>Magnoliopsida</taxon>
        <taxon>eudicotyledons</taxon>
        <taxon>Gunneridae</taxon>
        <taxon>Pentapetalae</taxon>
        <taxon>rosids</taxon>
        <taxon>fabids</taxon>
        <taxon>Malpighiales</taxon>
        <taxon>Euphorbiaceae</taxon>
        <taxon>Crotonoideae</taxon>
        <taxon>Micrandreae</taxon>
        <taxon>Hevea</taxon>
    </lineage>
</organism>
<comment type="caution">
    <text evidence="5">The sequence shown here is derived from an EMBL/GenBank/DDBJ whole genome shotgun (WGS) entry which is preliminary data.</text>
</comment>
<evidence type="ECO:0000256" key="2">
    <source>
        <dbReference type="ARBA" id="ARBA00022786"/>
    </source>
</evidence>
<evidence type="ECO:0000256" key="3">
    <source>
        <dbReference type="PROSITE-ProRule" id="PRU00259"/>
    </source>
</evidence>
<name>A0A6A6NAJ4_HEVBR</name>
<protein>
    <recommendedName>
        <fullName evidence="4">U-box domain-containing protein</fullName>
    </recommendedName>
</protein>
<dbReference type="EMBL" id="JAAGAX010000002">
    <property type="protein sequence ID" value="KAF2322630.1"/>
    <property type="molecule type" value="Genomic_DNA"/>
</dbReference>
<dbReference type="InterPro" id="IPR000225">
    <property type="entry name" value="Armadillo"/>
</dbReference>
<keyword evidence="6" id="KW-1185">Reference proteome</keyword>
<dbReference type="SMART" id="SM00185">
    <property type="entry name" value="ARM"/>
    <property type="match status" value="3"/>
</dbReference>
<evidence type="ECO:0000313" key="6">
    <source>
        <dbReference type="Proteomes" id="UP000467840"/>
    </source>
</evidence>
<sequence length="282" mass="30847">MLQEQPATALLNLLIDEANKRIIAREGAIPAIIDILQNGTEEARENSTAALFSLSMLDENRVLVGTSNGIPSLVNLLQDGTIRGRKDAATALFNLSLNQTNKFRAIKADIITPWLHLLGDKNIGMIDEALSILLLLASHPKGRSEIGRLSFIRTLVEIIKSGTPKNKECATSVLLELEVNNSSFTLAALQYGVYEHLIANGVIPLFLLSDDNGIWQEGEDSIYYVVSYSSLSSSSSPTNIDESEDTIEFAIDAFVSDFVVAPFVANEVVRALESVRPKYIVR</sequence>
<reference evidence="5 6" key="1">
    <citation type="journal article" date="2020" name="Mol. Plant">
        <title>The Chromosome-Based Rubber Tree Genome Provides New Insights into Spurge Genome Evolution and Rubber Biosynthesis.</title>
        <authorList>
            <person name="Liu J."/>
            <person name="Shi C."/>
            <person name="Shi C.C."/>
            <person name="Li W."/>
            <person name="Zhang Q.J."/>
            <person name="Zhang Y."/>
            <person name="Li K."/>
            <person name="Lu H.F."/>
            <person name="Shi C."/>
            <person name="Zhu S.T."/>
            <person name="Xiao Z.Y."/>
            <person name="Nan H."/>
            <person name="Yue Y."/>
            <person name="Zhu X.G."/>
            <person name="Wu Y."/>
            <person name="Hong X.N."/>
            <person name="Fan G.Y."/>
            <person name="Tong Y."/>
            <person name="Zhang D."/>
            <person name="Mao C.L."/>
            <person name="Liu Y.L."/>
            <person name="Hao S.J."/>
            <person name="Liu W.Q."/>
            <person name="Lv M.Q."/>
            <person name="Zhang H.B."/>
            <person name="Liu Y."/>
            <person name="Hu-Tang G.R."/>
            <person name="Wang J.P."/>
            <person name="Wang J.H."/>
            <person name="Sun Y.H."/>
            <person name="Ni S.B."/>
            <person name="Chen W.B."/>
            <person name="Zhang X.C."/>
            <person name="Jiao Y.N."/>
            <person name="Eichler E.E."/>
            <person name="Li G.H."/>
            <person name="Liu X."/>
            <person name="Gao L.Z."/>
        </authorList>
    </citation>
    <scope>NUCLEOTIDE SEQUENCE [LARGE SCALE GENOMIC DNA]</scope>
    <source>
        <strain evidence="6">cv. GT1</strain>
        <tissue evidence="5">Leaf</tissue>
    </source>
</reference>
<accession>A0A6A6NAJ4</accession>
<dbReference type="SUPFAM" id="SSF48371">
    <property type="entry name" value="ARM repeat"/>
    <property type="match status" value="1"/>
</dbReference>
<dbReference type="InterPro" id="IPR058678">
    <property type="entry name" value="ARM_PUB"/>
</dbReference>
<feature type="repeat" description="ARM" evidence="3">
    <location>
        <begin position="68"/>
        <end position="102"/>
    </location>
</feature>
<dbReference type="AlphaFoldDB" id="A0A6A6NAJ4"/>
<dbReference type="InterPro" id="IPR011989">
    <property type="entry name" value="ARM-like"/>
</dbReference>
<dbReference type="PROSITE" id="PS50176">
    <property type="entry name" value="ARM_REPEAT"/>
    <property type="match status" value="2"/>
</dbReference>
<keyword evidence="1" id="KW-0677">Repeat</keyword>
<keyword evidence="2" id="KW-0833">Ubl conjugation pathway</keyword>
<evidence type="ECO:0000259" key="4">
    <source>
        <dbReference type="Pfam" id="PF25598"/>
    </source>
</evidence>
<gene>
    <name evidence="5" type="ORF">GH714_025442</name>
</gene>
<dbReference type="PANTHER" id="PTHR23315">
    <property type="entry name" value="U BOX DOMAIN-CONTAINING"/>
    <property type="match status" value="1"/>
</dbReference>
<evidence type="ECO:0000256" key="1">
    <source>
        <dbReference type="ARBA" id="ARBA00022737"/>
    </source>
</evidence>
<evidence type="ECO:0000313" key="5">
    <source>
        <dbReference type="EMBL" id="KAF2322630.1"/>
    </source>
</evidence>
<dbReference type="Proteomes" id="UP000467840">
    <property type="component" value="Chromosome 11"/>
</dbReference>